<dbReference type="EMBL" id="CP022011">
    <property type="protein sequence ID" value="QDJ14245.1"/>
    <property type="molecule type" value="Genomic_DNA"/>
</dbReference>
<dbReference type="GO" id="GO:0005524">
    <property type="term" value="F:ATP binding"/>
    <property type="evidence" value="ECO:0007669"/>
    <property type="project" value="UniProtKB-UniRule"/>
</dbReference>
<dbReference type="InterPro" id="IPR004101">
    <property type="entry name" value="Mur_ligase_C"/>
</dbReference>
<dbReference type="HAMAP" id="MF_00639">
    <property type="entry name" value="MurD"/>
    <property type="match status" value="1"/>
</dbReference>
<feature type="binding site" evidence="7">
    <location>
        <begin position="113"/>
        <end position="119"/>
    </location>
    <ligand>
        <name>ATP</name>
        <dbReference type="ChEBI" id="CHEBI:30616"/>
    </ligand>
</feature>
<comment type="function">
    <text evidence="7 8">Cell wall formation. Catalyzes the addition of glutamate to the nucleotide precursor UDP-N-acetylmuramoyl-L-alanine (UMA).</text>
</comment>
<keyword evidence="12" id="KW-1185">Reference proteome</keyword>
<evidence type="ECO:0000259" key="9">
    <source>
        <dbReference type="Pfam" id="PF02875"/>
    </source>
</evidence>
<dbReference type="GO" id="GO:0009252">
    <property type="term" value="P:peptidoglycan biosynthetic process"/>
    <property type="evidence" value="ECO:0007669"/>
    <property type="project" value="UniProtKB-UniRule"/>
</dbReference>
<dbReference type="Pfam" id="PF21799">
    <property type="entry name" value="MurD-like_N"/>
    <property type="match status" value="1"/>
</dbReference>
<keyword evidence="7 8" id="KW-0131">Cell cycle</keyword>
<feature type="domain" description="Mur ligase C-terminal" evidence="9">
    <location>
        <begin position="314"/>
        <end position="425"/>
    </location>
</feature>
<keyword evidence="6 7" id="KW-0067">ATP-binding</keyword>
<dbReference type="GO" id="GO:0051301">
    <property type="term" value="P:cell division"/>
    <property type="evidence" value="ECO:0007669"/>
    <property type="project" value="UniProtKB-KW"/>
</dbReference>
<evidence type="ECO:0000256" key="7">
    <source>
        <dbReference type="HAMAP-Rule" id="MF_00639"/>
    </source>
</evidence>
<dbReference type="Gene3D" id="3.90.190.20">
    <property type="entry name" value="Mur ligase, C-terminal domain"/>
    <property type="match status" value="1"/>
</dbReference>
<accession>A0A8D4IW90</accession>
<proteinExistence type="inferred from homology"/>
<dbReference type="UniPathway" id="UPA00219"/>
<dbReference type="GO" id="GO:0008764">
    <property type="term" value="F:UDP-N-acetylmuramoylalanine-D-glutamate ligase activity"/>
    <property type="evidence" value="ECO:0007669"/>
    <property type="project" value="UniProtKB-UniRule"/>
</dbReference>
<keyword evidence="5 7" id="KW-0547">Nucleotide-binding</keyword>
<dbReference type="Pfam" id="PF08245">
    <property type="entry name" value="Mur_ligase_M"/>
    <property type="match status" value="1"/>
</dbReference>
<keyword evidence="7 8" id="KW-0133">Cell shape</keyword>
<evidence type="ECO:0000313" key="11">
    <source>
        <dbReference type="EMBL" id="QDJ14245.1"/>
    </source>
</evidence>
<dbReference type="AlphaFoldDB" id="A0A8D4IW90"/>
<dbReference type="InterPro" id="IPR005762">
    <property type="entry name" value="MurD"/>
</dbReference>
<comment type="subcellular location">
    <subcellularLocation>
        <location evidence="1 7 8">Cytoplasm</location>
    </subcellularLocation>
</comment>
<organism evidence="11 12">
    <name type="scientific">Mergibacter septicus</name>
    <dbReference type="NCBI Taxonomy" id="221402"/>
    <lineage>
        <taxon>Bacteria</taxon>
        <taxon>Pseudomonadati</taxon>
        <taxon>Pseudomonadota</taxon>
        <taxon>Gammaproteobacteria</taxon>
        <taxon>Pasteurellales</taxon>
        <taxon>Pasteurellaceae</taxon>
        <taxon>Mergibacter</taxon>
    </lineage>
</organism>
<comment type="similarity">
    <text evidence="7">Belongs to the MurCDEF family.</text>
</comment>
<evidence type="ECO:0000256" key="8">
    <source>
        <dbReference type="RuleBase" id="RU003664"/>
    </source>
</evidence>
<dbReference type="GO" id="GO:0008360">
    <property type="term" value="P:regulation of cell shape"/>
    <property type="evidence" value="ECO:0007669"/>
    <property type="project" value="UniProtKB-KW"/>
</dbReference>
<dbReference type="GO" id="GO:0005737">
    <property type="term" value="C:cytoplasm"/>
    <property type="evidence" value="ECO:0007669"/>
    <property type="project" value="UniProtKB-SubCell"/>
</dbReference>
<dbReference type="Proteomes" id="UP000955338">
    <property type="component" value="Chromosome"/>
</dbReference>
<keyword evidence="7 8" id="KW-0961">Cell wall biogenesis/degradation</keyword>
<keyword evidence="7 8" id="KW-0132">Cell division</keyword>
<dbReference type="SUPFAM" id="SSF53244">
    <property type="entry name" value="MurD-like peptide ligases, peptide-binding domain"/>
    <property type="match status" value="1"/>
</dbReference>
<dbReference type="PANTHER" id="PTHR43692">
    <property type="entry name" value="UDP-N-ACETYLMURAMOYLALANINE--D-GLUTAMATE LIGASE"/>
    <property type="match status" value="1"/>
</dbReference>
<keyword evidence="4 7" id="KW-0436">Ligase</keyword>
<evidence type="ECO:0000259" key="10">
    <source>
        <dbReference type="Pfam" id="PF08245"/>
    </source>
</evidence>
<evidence type="ECO:0000256" key="4">
    <source>
        <dbReference type="ARBA" id="ARBA00022598"/>
    </source>
</evidence>
<evidence type="ECO:0000313" key="12">
    <source>
        <dbReference type="Proteomes" id="UP000955338"/>
    </source>
</evidence>
<dbReference type="InterPro" id="IPR036615">
    <property type="entry name" value="Mur_ligase_C_dom_sf"/>
</dbReference>
<dbReference type="Gene3D" id="3.40.50.720">
    <property type="entry name" value="NAD(P)-binding Rossmann-like Domain"/>
    <property type="match status" value="1"/>
</dbReference>
<dbReference type="PANTHER" id="PTHR43692:SF1">
    <property type="entry name" value="UDP-N-ACETYLMURAMOYLALANINE--D-GLUTAMATE LIGASE"/>
    <property type="match status" value="1"/>
</dbReference>
<dbReference type="NCBIfam" id="TIGR01087">
    <property type="entry name" value="murD"/>
    <property type="match status" value="1"/>
</dbReference>
<evidence type="ECO:0000256" key="6">
    <source>
        <dbReference type="ARBA" id="ARBA00022840"/>
    </source>
</evidence>
<gene>
    <name evidence="7" type="primary">murD</name>
    <name evidence="11" type="ORF">CEP48_01890</name>
</gene>
<evidence type="ECO:0000256" key="5">
    <source>
        <dbReference type="ARBA" id="ARBA00022741"/>
    </source>
</evidence>
<protein>
    <recommendedName>
        <fullName evidence="7 8">UDP-N-acetylmuramoylalanine--D-glutamate ligase</fullName>
        <ecNumber evidence="7 8">6.3.2.9</ecNumber>
    </recommendedName>
    <alternativeName>
        <fullName evidence="7">D-glutamic acid-adding enzyme</fullName>
    </alternativeName>
    <alternativeName>
        <fullName evidence="7">UDP-N-acetylmuramoyl-L-alanyl-D-glutamate synthetase</fullName>
    </alternativeName>
</protein>
<dbReference type="InterPro" id="IPR036565">
    <property type="entry name" value="Mur-like_cat_sf"/>
</dbReference>
<dbReference type="SUPFAM" id="SSF51984">
    <property type="entry name" value="MurCD N-terminal domain"/>
    <property type="match status" value="1"/>
</dbReference>
<keyword evidence="7 8" id="KW-0573">Peptidoglycan synthesis</keyword>
<keyword evidence="3 7" id="KW-0963">Cytoplasm</keyword>
<sequence length="452" mass="48980">MKYNYQGKTVTIVGLGKTGLSCVEFFKQKQAVIQVMDTRLQPSGLDQLSSNIAVYTGGLSLDWLLASDLIVVSPGIALSTPEIAQAIEAGIEVVGDIELFCREITTPIVAITGSNGKSTVTTLVYQMAQEAGLKVGLGGNIGIPALSLLQQSYDLIVLELSSFQLETTFSLNAAAATVLNISEDHMNRYRDLEDYRQAKLKIYQGAKVAVVNADDPLTDWRNSSVLIGDDTKKVSFATQNADYHCIMRSVSGNPKSLHSYLAYQNQIIIDCEQMKLSGGHNYLNALAALALADAVNIPRQASIAVLKHFSGLAHRFQTVYQADGVRWINDSKATNVGSTQAALAGLTFTGKLHLLLGGDGKGADFSPLQPLLKQENIFCYCFGQDGKKLAQLTKHSEYFTTMAEAIAVLRPKLQAGDIVLLSPACASLDQFPNFEVRGEEFKRLAEMSITVK</sequence>
<reference evidence="11" key="1">
    <citation type="submission" date="2017-06" db="EMBL/GenBank/DDBJ databases">
        <title>Genome sequencing of pathogenic and non-pathogenic strains within Bisgaard taxon 40.</title>
        <authorList>
            <person name="Ladner J.T."/>
            <person name="Lovett S.P."/>
            <person name="Koroleva G."/>
            <person name="Lorch J.M."/>
        </authorList>
    </citation>
    <scope>NUCLEOTIDE SEQUENCE</scope>
    <source>
        <strain evidence="11">27576-1-I1</strain>
    </source>
</reference>
<dbReference type="InterPro" id="IPR013221">
    <property type="entry name" value="Mur_ligase_cen"/>
</dbReference>
<comment type="catalytic activity">
    <reaction evidence="7 8">
        <text>UDP-N-acetyl-alpha-D-muramoyl-L-alanine + D-glutamate + ATP = UDP-N-acetyl-alpha-D-muramoyl-L-alanyl-D-glutamate + ADP + phosphate + H(+)</text>
        <dbReference type="Rhea" id="RHEA:16429"/>
        <dbReference type="ChEBI" id="CHEBI:15378"/>
        <dbReference type="ChEBI" id="CHEBI:29986"/>
        <dbReference type="ChEBI" id="CHEBI:30616"/>
        <dbReference type="ChEBI" id="CHEBI:43474"/>
        <dbReference type="ChEBI" id="CHEBI:83898"/>
        <dbReference type="ChEBI" id="CHEBI:83900"/>
        <dbReference type="ChEBI" id="CHEBI:456216"/>
        <dbReference type="EC" id="6.3.2.9"/>
    </reaction>
</comment>
<comment type="pathway">
    <text evidence="2 7 8">Cell wall biogenesis; peptidoglycan biosynthesis.</text>
</comment>
<dbReference type="Pfam" id="PF02875">
    <property type="entry name" value="Mur_ligase_C"/>
    <property type="match status" value="1"/>
</dbReference>
<feature type="domain" description="Mur ligase central" evidence="10">
    <location>
        <begin position="111"/>
        <end position="292"/>
    </location>
</feature>
<dbReference type="Gene3D" id="3.40.1190.10">
    <property type="entry name" value="Mur-like, catalytic domain"/>
    <property type="match status" value="1"/>
</dbReference>
<dbReference type="GO" id="GO:0071555">
    <property type="term" value="P:cell wall organization"/>
    <property type="evidence" value="ECO:0007669"/>
    <property type="project" value="UniProtKB-KW"/>
</dbReference>
<dbReference type="SUPFAM" id="SSF53623">
    <property type="entry name" value="MurD-like peptide ligases, catalytic domain"/>
    <property type="match status" value="1"/>
</dbReference>
<dbReference type="RefSeq" id="WP_261919672.1">
    <property type="nucleotide sequence ID" value="NZ_CP022011.1"/>
</dbReference>
<name>A0A8D4IW90_9PAST</name>
<evidence type="ECO:0000256" key="2">
    <source>
        <dbReference type="ARBA" id="ARBA00004752"/>
    </source>
</evidence>
<evidence type="ECO:0000256" key="3">
    <source>
        <dbReference type="ARBA" id="ARBA00022490"/>
    </source>
</evidence>
<evidence type="ECO:0000256" key="1">
    <source>
        <dbReference type="ARBA" id="ARBA00004496"/>
    </source>
</evidence>
<dbReference type="EC" id="6.3.2.9" evidence="7 8"/>